<keyword evidence="5" id="KW-1185">Reference proteome</keyword>
<organism evidence="4 5">
    <name type="scientific">Pseudomonas mohnii</name>
    <dbReference type="NCBI Taxonomy" id="395600"/>
    <lineage>
        <taxon>Bacteria</taxon>
        <taxon>Pseudomonadati</taxon>
        <taxon>Pseudomonadota</taxon>
        <taxon>Gammaproteobacteria</taxon>
        <taxon>Pseudomonadales</taxon>
        <taxon>Pseudomonadaceae</taxon>
        <taxon>Pseudomonas</taxon>
    </lineage>
</organism>
<dbReference type="CDD" id="cd01949">
    <property type="entry name" value="GGDEF"/>
    <property type="match status" value="1"/>
</dbReference>
<dbReference type="NCBIfam" id="TIGR00254">
    <property type="entry name" value="GGDEF"/>
    <property type="match status" value="1"/>
</dbReference>
<dbReference type="PANTHER" id="PTHR46663">
    <property type="entry name" value="DIGUANYLATE CYCLASE DGCT-RELATED"/>
    <property type="match status" value="1"/>
</dbReference>
<feature type="domain" description="GGDEF" evidence="3">
    <location>
        <begin position="317"/>
        <end position="446"/>
    </location>
</feature>
<dbReference type="InterPro" id="IPR013655">
    <property type="entry name" value="PAS_fold_3"/>
</dbReference>
<dbReference type="InterPro" id="IPR003018">
    <property type="entry name" value="GAF"/>
</dbReference>
<dbReference type="SMART" id="SM00091">
    <property type="entry name" value="PAS"/>
    <property type="match status" value="1"/>
</dbReference>
<evidence type="ECO:0000259" key="1">
    <source>
        <dbReference type="PROSITE" id="PS50112"/>
    </source>
</evidence>
<dbReference type="SUPFAM" id="SSF55781">
    <property type="entry name" value="GAF domain-like"/>
    <property type="match status" value="1"/>
</dbReference>
<dbReference type="SMART" id="SM00267">
    <property type="entry name" value="GGDEF"/>
    <property type="match status" value="1"/>
</dbReference>
<dbReference type="PROSITE" id="PS50112">
    <property type="entry name" value="PAS"/>
    <property type="match status" value="1"/>
</dbReference>
<dbReference type="InterPro" id="IPR029787">
    <property type="entry name" value="Nucleotide_cyclase"/>
</dbReference>
<dbReference type="SUPFAM" id="SSF55785">
    <property type="entry name" value="PYP-like sensor domain (PAS domain)"/>
    <property type="match status" value="1"/>
</dbReference>
<dbReference type="Pfam" id="PF13185">
    <property type="entry name" value="GAF_2"/>
    <property type="match status" value="1"/>
</dbReference>
<dbReference type="Pfam" id="PF00990">
    <property type="entry name" value="GGDEF"/>
    <property type="match status" value="1"/>
</dbReference>
<accession>A0ABY0YAL5</accession>
<dbReference type="Gene3D" id="3.30.450.20">
    <property type="entry name" value="PAS domain"/>
    <property type="match status" value="1"/>
</dbReference>
<dbReference type="NCBIfam" id="TIGR00229">
    <property type="entry name" value="sensory_box"/>
    <property type="match status" value="1"/>
</dbReference>
<reference evidence="4 5" key="1">
    <citation type="submission" date="2016-10" db="EMBL/GenBank/DDBJ databases">
        <authorList>
            <person name="Varghese N."/>
            <person name="Submissions S."/>
        </authorList>
    </citation>
    <scope>NUCLEOTIDE SEQUENCE [LARGE SCALE GENOMIC DNA]</scope>
    <source>
        <strain evidence="4 5">DSM 18327</strain>
    </source>
</reference>
<gene>
    <name evidence="4" type="ORF">SAMN05216205_4638</name>
</gene>
<dbReference type="Pfam" id="PF08447">
    <property type="entry name" value="PAS_3"/>
    <property type="match status" value="1"/>
</dbReference>
<dbReference type="InterPro" id="IPR000160">
    <property type="entry name" value="GGDEF_dom"/>
</dbReference>
<evidence type="ECO:0000313" key="4">
    <source>
        <dbReference type="EMBL" id="SED23792.1"/>
    </source>
</evidence>
<evidence type="ECO:0000259" key="3">
    <source>
        <dbReference type="PROSITE" id="PS50887"/>
    </source>
</evidence>
<proteinExistence type="predicted"/>
<dbReference type="RefSeq" id="WP_090467591.1">
    <property type="nucleotide sequence ID" value="NZ_FNRV01000001.1"/>
</dbReference>
<dbReference type="SUPFAM" id="SSF55073">
    <property type="entry name" value="Nucleotide cyclase"/>
    <property type="match status" value="1"/>
</dbReference>
<evidence type="ECO:0000259" key="2">
    <source>
        <dbReference type="PROSITE" id="PS50113"/>
    </source>
</evidence>
<protein>
    <submittedName>
        <fullName evidence="4">Diguanylate cyclase with PAS/PAC and GAF sensors</fullName>
    </submittedName>
</protein>
<dbReference type="SMART" id="SM00065">
    <property type="entry name" value="GAF"/>
    <property type="match status" value="1"/>
</dbReference>
<name>A0ABY0YAL5_9PSED</name>
<dbReference type="InterPro" id="IPR052163">
    <property type="entry name" value="DGC-Regulatory_Protein"/>
</dbReference>
<dbReference type="PROSITE" id="PS50887">
    <property type="entry name" value="GGDEF"/>
    <property type="match status" value="1"/>
</dbReference>
<dbReference type="Gene3D" id="3.30.450.40">
    <property type="match status" value="1"/>
</dbReference>
<comment type="caution">
    <text evidence="4">The sequence shown here is derived from an EMBL/GenBank/DDBJ whole genome shotgun (WGS) entry which is preliminary data.</text>
</comment>
<dbReference type="PANTHER" id="PTHR46663:SF3">
    <property type="entry name" value="SLL0267 PROTEIN"/>
    <property type="match status" value="1"/>
</dbReference>
<feature type="domain" description="PAS" evidence="1">
    <location>
        <begin position="5"/>
        <end position="75"/>
    </location>
</feature>
<dbReference type="EMBL" id="FNRV01000001">
    <property type="protein sequence ID" value="SED23792.1"/>
    <property type="molecule type" value="Genomic_DNA"/>
</dbReference>
<dbReference type="Proteomes" id="UP000199665">
    <property type="component" value="Unassembled WGS sequence"/>
</dbReference>
<dbReference type="InterPro" id="IPR029016">
    <property type="entry name" value="GAF-like_dom_sf"/>
</dbReference>
<dbReference type="InterPro" id="IPR043128">
    <property type="entry name" value="Rev_trsase/Diguanyl_cyclase"/>
</dbReference>
<dbReference type="InterPro" id="IPR000700">
    <property type="entry name" value="PAS-assoc_C"/>
</dbReference>
<dbReference type="CDD" id="cd00130">
    <property type="entry name" value="PAS"/>
    <property type="match status" value="1"/>
</dbReference>
<dbReference type="InterPro" id="IPR035965">
    <property type="entry name" value="PAS-like_dom_sf"/>
</dbReference>
<sequence>MTTRNSAPLASYIDLLLDAVCAVDKQGRFVFVSAACEHIFGYSPEELIGQPMIDLVHPADRQRTLDAAREIMGGESKLNFENRYMRKDGRVVHILWSARWSEVDQLRIAVARDITERKQAESRQAALYAISEAAHAAEDLLALFKRIHLIIGEWLPALNFSVALYDDHGAELSFPYHVDAHEPEQPCTMTGRLCAEVVRSGQPILLTPDQDDRPAGFERQESAQNTPCWLGVPLNSQNGTIGALIVKSMPGSEHYTEQDKELLQYVCAQVATAIERKQLHARLQRMAQYDQLTQLPNRELLRDRLKAALEAAREDCGRLALLYVDLDRFKEVNDTHGHAVGDMLLQTVANRLKGCVRETDTVARIGGDEFVVLLHSIHASGDADGVAVKIRQVLAQPLRLDGHSFNIQPSIGVAQYPEHGTEEKQLFRHADEAMYTAKREHHLRLV</sequence>
<dbReference type="Gene3D" id="3.30.70.270">
    <property type="match status" value="1"/>
</dbReference>
<feature type="domain" description="PAC" evidence="2">
    <location>
        <begin position="78"/>
        <end position="126"/>
    </location>
</feature>
<dbReference type="PROSITE" id="PS50113">
    <property type="entry name" value="PAC"/>
    <property type="match status" value="1"/>
</dbReference>
<evidence type="ECO:0000313" key="5">
    <source>
        <dbReference type="Proteomes" id="UP000199665"/>
    </source>
</evidence>
<dbReference type="InterPro" id="IPR000014">
    <property type="entry name" value="PAS"/>
</dbReference>